<gene>
    <name evidence="2" type="ORF">PEVE_00040612</name>
</gene>
<name>A0ABN8N5E7_9CNID</name>
<reference evidence="2 3" key="1">
    <citation type="submission" date="2022-05" db="EMBL/GenBank/DDBJ databases">
        <authorList>
            <consortium name="Genoscope - CEA"/>
            <person name="William W."/>
        </authorList>
    </citation>
    <scope>NUCLEOTIDE SEQUENCE [LARGE SCALE GENOMIC DNA]</scope>
</reference>
<dbReference type="PANTHER" id="PTHR13800:SF12">
    <property type="entry name" value="TRANSIENT RECEPTOR POTENTIAL CATION CHANNEL SUBFAMILY M MEMBER-LIKE 2"/>
    <property type="match status" value="1"/>
</dbReference>
<organism evidence="2 3">
    <name type="scientific">Porites evermanni</name>
    <dbReference type="NCBI Taxonomy" id="104178"/>
    <lineage>
        <taxon>Eukaryota</taxon>
        <taxon>Metazoa</taxon>
        <taxon>Cnidaria</taxon>
        <taxon>Anthozoa</taxon>
        <taxon>Hexacorallia</taxon>
        <taxon>Scleractinia</taxon>
        <taxon>Fungiina</taxon>
        <taxon>Poritidae</taxon>
        <taxon>Porites</taxon>
    </lineage>
</organism>
<protein>
    <recommendedName>
        <fullName evidence="1">TRPM SLOG domain-containing protein</fullName>
    </recommendedName>
</protein>
<dbReference type="EMBL" id="CALNXI010000747">
    <property type="protein sequence ID" value="CAH3043378.1"/>
    <property type="molecule type" value="Genomic_DNA"/>
</dbReference>
<dbReference type="Proteomes" id="UP001159427">
    <property type="component" value="Unassembled WGS sequence"/>
</dbReference>
<feature type="non-terminal residue" evidence="2">
    <location>
        <position position="92"/>
    </location>
</feature>
<evidence type="ECO:0000313" key="3">
    <source>
        <dbReference type="Proteomes" id="UP001159427"/>
    </source>
</evidence>
<evidence type="ECO:0000259" key="1">
    <source>
        <dbReference type="Pfam" id="PF18139"/>
    </source>
</evidence>
<keyword evidence="3" id="KW-1185">Reference proteome</keyword>
<dbReference type="PANTHER" id="PTHR13800">
    <property type="entry name" value="TRANSIENT RECEPTOR POTENTIAL CATION CHANNEL, SUBFAMILY M, MEMBER 6"/>
    <property type="match status" value="1"/>
</dbReference>
<sequence length="92" mass="9915">MYRMENVPGSSGALLDSNHSHFLLVDNGTEGKYGVEIDLRSRFEEAVMKVKTDSRSAAGAIGVPVVLLVLEGGPNTVRTMCELIKKKIPAVV</sequence>
<evidence type="ECO:0000313" key="2">
    <source>
        <dbReference type="EMBL" id="CAH3043378.1"/>
    </source>
</evidence>
<feature type="domain" description="TRPM SLOG" evidence="1">
    <location>
        <begin position="2"/>
        <end position="92"/>
    </location>
</feature>
<comment type="caution">
    <text evidence="2">The sequence shown here is derived from an EMBL/GenBank/DDBJ whole genome shotgun (WGS) entry which is preliminary data.</text>
</comment>
<dbReference type="Pfam" id="PF18139">
    <property type="entry name" value="LSDAT_euk"/>
    <property type="match status" value="1"/>
</dbReference>
<accession>A0ABN8N5E7</accession>
<proteinExistence type="predicted"/>
<dbReference type="InterPro" id="IPR050927">
    <property type="entry name" value="TRPM"/>
</dbReference>
<dbReference type="InterPro" id="IPR041491">
    <property type="entry name" value="TRPM_SLOG"/>
</dbReference>